<reference evidence="1 2" key="1">
    <citation type="journal article" date="2023" name="Plants (Basel)">
        <title>Bridging the Gap: Combining Genomics and Transcriptomics Approaches to Understand Stylosanthes scabra, an Orphan Legume from the Brazilian Caatinga.</title>
        <authorList>
            <person name="Ferreira-Neto J.R.C."/>
            <person name="da Silva M.D."/>
            <person name="Binneck E."/>
            <person name="de Melo N.F."/>
            <person name="da Silva R.H."/>
            <person name="de Melo A.L.T.M."/>
            <person name="Pandolfi V."/>
            <person name="Bustamante F.O."/>
            <person name="Brasileiro-Vidal A.C."/>
            <person name="Benko-Iseppon A.M."/>
        </authorList>
    </citation>
    <scope>NUCLEOTIDE SEQUENCE [LARGE SCALE GENOMIC DNA]</scope>
    <source>
        <tissue evidence="1">Leaves</tissue>
    </source>
</reference>
<comment type="caution">
    <text evidence="1">The sequence shown here is derived from an EMBL/GenBank/DDBJ whole genome shotgun (WGS) entry which is preliminary data.</text>
</comment>
<proteinExistence type="predicted"/>
<accession>A0ABU6X8T9</accession>
<evidence type="ECO:0000313" key="1">
    <source>
        <dbReference type="EMBL" id="MED6194067.1"/>
    </source>
</evidence>
<keyword evidence="2" id="KW-1185">Reference proteome</keyword>
<dbReference type="EMBL" id="JASCZI010211540">
    <property type="protein sequence ID" value="MED6194067.1"/>
    <property type="molecule type" value="Genomic_DNA"/>
</dbReference>
<name>A0ABU6X8T9_9FABA</name>
<protein>
    <submittedName>
        <fullName evidence="1">Uncharacterized protein</fullName>
    </submittedName>
</protein>
<sequence>MSVGSAVTPEIIKAQSQERWVTLETLGDRDAHSLDFNGQICGPIAASLNESIDLADLVEIIHKVVKLMDNL</sequence>
<evidence type="ECO:0000313" key="2">
    <source>
        <dbReference type="Proteomes" id="UP001341840"/>
    </source>
</evidence>
<dbReference type="Proteomes" id="UP001341840">
    <property type="component" value="Unassembled WGS sequence"/>
</dbReference>
<organism evidence="1 2">
    <name type="scientific">Stylosanthes scabra</name>
    <dbReference type="NCBI Taxonomy" id="79078"/>
    <lineage>
        <taxon>Eukaryota</taxon>
        <taxon>Viridiplantae</taxon>
        <taxon>Streptophyta</taxon>
        <taxon>Embryophyta</taxon>
        <taxon>Tracheophyta</taxon>
        <taxon>Spermatophyta</taxon>
        <taxon>Magnoliopsida</taxon>
        <taxon>eudicotyledons</taxon>
        <taxon>Gunneridae</taxon>
        <taxon>Pentapetalae</taxon>
        <taxon>rosids</taxon>
        <taxon>fabids</taxon>
        <taxon>Fabales</taxon>
        <taxon>Fabaceae</taxon>
        <taxon>Papilionoideae</taxon>
        <taxon>50 kb inversion clade</taxon>
        <taxon>dalbergioids sensu lato</taxon>
        <taxon>Dalbergieae</taxon>
        <taxon>Pterocarpus clade</taxon>
        <taxon>Stylosanthes</taxon>
    </lineage>
</organism>
<gene>
    <name evidence="1" type="ORF">PIB30_025142</name>
</gene>